<feature type="domain" description="GtrA/DPMS transmembrane" evidence="7">
    <location>
        <begin position="27"/>
        <end position="149"/>
    </location>
</feature>
<name>A0A1M6GXP9_9FIRM</name>
<dbReference type="Proteomes" id="UP000324781">
    <property type="component" value="Unassembled WGS sequence"/>
</dbReference>
<dbReference type="GO" id="GO:0000271">
    <property type="term" value="P:polysaccharide biosynthetic process"/>
    <property type="evidence" value="ECO:0007669"/>
    <property type="project" value="InterPro"/>
</dbReference>
<evidence type="ECO:0000256" key="2">
    <source>
        <dbReference type="ARBA" id="ARBA00009399"/>
    </source>
</evidence>
<accession>A0A1M6GXP9</accession>
<protein>
    <submittedName>
        <fullName evidence="8">Flippase GtrA (Transmembrane translocase of bactoprenol-linked glucose)</fullName>
    </submittedName>
</protein>
<feature type="transmembrane region" description="Helical" evidence="6">
    <location>
        <begin position="55"/>
        <end position="76"/>
    </location>
</feature>
<gene>
    <name evidence="8" type="ORF">SAMN05444373_102726</name>
</gene>
<feature type="transmembrane region" description="Helical" evidence="6">
    <location>
        <begin position="21"/>
        <end position="43"/>
    </location>
</feature>
<comment type="subcellular location">
    <subcellularLocation>
        <location evidence="1">Membrane</location>
        <topology evidence="1">Multi-pass membrane protein</topology>
    </subcellularLocation>
</comment>
<keyword evidence="9" id="KW-1185">Reference proteome</keyword>
<reference evidence="8 9" key="1">
    <citation type="submission" date="2016-11" db="EMBL/GenBank/DDBJ databases">
        <authorList>
            <person name="Varghese N."/>
            <person name="Submissions S."/>
        </authorList>
    </citation>
    <scope>NUCLEOTIDE SEQUENCE [LARGE SCALE GENOMIC DNA]</scope>
    <source>
        <strain evidence="8 9">DSM 19027</strain>
    </source>
</reference>
<evidence type="ECO:0000256" key="4">
    <source>
        <dbReference type="ARBA" id="ARBA00022989"/>
    </source>
</evidence>
<sequence length="151" mass="18122">MTIKERLLQSKLLKDFMNPETLGQFIRYFIVGIVGFALEYALFIVLRDILHLYELLSNIMVYTVIFWFNFLLNKFFSFRSRNNFKRQLFYYGILFVFNLVVGNVLLFSGIRYLLVLGFGEGSWPVLYLPKILIMFFIVSWNFVLYKKVIYK</sequence>
<dbReference type="PANTHER" id="PTHR38459">
    <property type="entry name" value="PROPHAGE BACTOPRENOL-LINKED GLUCOSE TRANSLOCASE HOMOLOG"/>
    <property type="match status" value="1"/>
</dbReference>
<feature type="transmembrane region" description="Helical" evidence="6">
    <location>
        <begin position="88"/>
        <end position="114"/>
    </location>
</feature>
<dbReference type="GO" id="GO:0005886">
    <property type="term" value="C:plasma membrane"/>
    <property type="evidence" value="ECO:0007669"/>
    <property type="project" value="TreeGrafter"/>
</dbReference>
<evidence type="ECO:0000259" key="7">
    <source>
        <dbReference type="Pfam" id="PF04138"/>
    </source>
</evidence>
<evidence type="ECO:0000313" key="9">
    <source>
        <dbReference type="Proteomes" id="UP000324781"/>
    </source>
</evidence>
<keyword evidence="5 6" id="KW-0472">Membrane</keyword>
<evidence type="ECO:0000313" key="8">
    <source>
        <dbReference type="EMBL" id="SHJ14701.1"/>
    </source>
</evidence>
<dbReference type="RefSeq" id="WP_149678851.1">
    <property type="nucleotide sequence ID" value="NZ_FQZP01000027.1"/>
</dbReference>
<organism evidence="8 9">
    <name type="scientific">Thermoclostridium caenicola</name>
    <dbReference type="NCBI Taxonomy" id="659425"/>
    <lineage>
        <taxon>Bacteria</taxon>
        <taxon>Bacillati</taxon>
        <taxon>Bacillota</taxon>
        <taxon>Clostridia</taxon>
        <taxon>Eubacteriales</taxon>
        <taxon>Oscillospiraceae</taxon>
        <taxon>Thermoclostridium</taxon>
    </lineage>
</organism>
<keyword evidence="3 6" id="KW-0812">Transmembrane</keyword>
<dbReference type="InterPro" id="IPR007267">
    <property type="entry name" value="GtrA_DPMS_TM"/>
</dbReference>
<feature type="transmembrane region" description="Helical" evidence="6">
    <location>
        <begin position="126"/>
        <end position="145"/>
    </location>
</feature>
<dbReference type="AlphaFoldDB" id="A0A1M6GXP9"/>
<dbReference type="PANTHER" id="PTHR38459:SF1">
    <property type="entry name" value="PROPHAGE BACTOPRENOL-LINKED GLUCOSE TRANSLOCASE HOMOLOG"/>
    <property type="match status" value="1"/>
</dbReference>
<evidence type="ECO:0000256" key="6">
    <source>
        <dbReference type="SAM" id="Phobius"/>
    </source>
</evidence>
<evidence type="ECO:0000256" key="1">
    <source>
        <dbReference type="ARBA" id="ARBA00004141"/>
    </source>
</evidence>
<evidence type="ECO:0000256" key="5">
    <source>
        <dbReference type="ARBA" id="ARBA00023136"/>
    </source>
</evidence>
<proteinExistence type="inferred from homology"/>
<dbReference type="OrthoDB" id="2082501at2"/>
<comment type="similarity">
    <text evidence="2">Belongs to the GtrA family.</text>
</comment>
<evidence type="ECO:0000256" key="3">
    <source>
        <dbReference type="ARBA" id="ARBA00022692"/>
    </source>
</evidence>
<dbReference type="EMBL" id="FQZP01000027">
    <property type="protein sequence ID" value="SHJ14701.1"/>
    <property type="molecule type" value="Genomic_DNA"/>
</dbReference>
<keyword evidence="4 6" id="KW-1133">Transmembrane helix</keyword>
<dbReference type="InterPro" id="IPR051401">
    <property type="entry name" value="GtrA_CellWall_Glycosyl"/>
</dbReference>
<dbReference type="Pfam" id="PF04138">
    <property type="entry name" value="GtrA_DPMS_TM"/>
    <property type="match status" value="1"/>
</dbReference>